<protein>
    <submittedName>
        <fullName evidence="3">Uncharacterized protein</fullName>
    </submittedName>
</protein>
<organism evidence="3 4">
    <name type="scientific">Steccherinum ochraceum</name>
    <dbReference type="NCBI Taxonomy" id="92696"/>
    <lineage>
        <taxon>Eukaryota</taxon>
        <taxon>Fungi</taxon>
        <taxon>Dikarya</taxon>
        <taxon>Basidiomycota</taxon>
        <taxon>Agaricomycotina</taxon>
        <taxon>Agaricomycetes</taxon>
        <taxon>Polyporales</taxon>
        <taxon>Steccherinaceae</taxon>
        <taxon>Steccherinum</taxon>
    </lineage>
</organism>
<keyword evidence="4" id="KW-1185">Reference proteome</keyword>
<feature type="transmembrane region" description="Helical" evidence="2">
    <location>
        <begin position="105"/>
        <end position="127"/>
    </location>
</feature>
<feature type="compositionally biased region" description="Low complexity" evidence="1">
    <location>
        <begin position="1"/>
        <end position="12"/>
    </location>
</feature>
<gene>
    <name evidence="3" type="ORF">EIP91_002751</name>
</gene>
<feature type="region of interest" description="Disordered" evidence="1">
    <location>
        <begin position="1"/>
        <end position="25"/>
    </location>
</feature>
<keyword evidence="2" id="KW-0812">Transmembrane</keyword>
<evidence type="ECO:0000256" key="2">
    <source>
        <dbReference type="SAM" id="Phobius"/>
    </source>
</evidence>
<evidence type="ECO:0000256" key="1">
    <source>
        <dbReference type="SAM" id="MobiDB-lite"/>
    </source>
</evidence>
<proteinExistence type="predicted"/>
<keyword evidence="2" id="KW-0472">Membrane</keyword>
<sequence length="285" mass="30760">MPSASTSPVSSSEITVFSAPSQARPHDNVSANILPLSSSTASRPFITLPSPTAIASSEGLPPHTVVVDAATFHSSHDAMVWVPSEPVAEGYLIQLHIHPPTSQQVYVAIAMSAGTGTLMLVMLAWLATVHWRSWRGRLHLRRTCHPFRSVVPSRPSEHLHIVSSKLSRNSRSPANALRVNDFEAQIDVPSDRHTESQSSTSVFGGHITDIDTDPPPSYASQPSFPMELTSSQETVVSMRTSSLRITIPPLASSPLRASFSSPARLYSATSYYPQSDGAPPAYGYH</sequence>
<evidence type="ECO:0000313" key="4">
    <source>
        <dbReference type="Proteomes" id="UP000292702"/>
    </source>
</evidence>
<accession>A0A4V2MW93</accession>
<keyword evidence="2" id="KW-1133">Transmembrane helix</keyword>
<evidence type="ECO:0000313" key="3">
    <source>
        <dbReference type="EMBL" id="TCD65387.1"/>
    </source>
</evidence>
<reference evidence="3 4" key="1">
    <citation type="submission" date="2018-11" db="EMBL/GenBank/DDBJ databases">
        <title>Genome assembly of Steccherinum ochraceum LE-BIN_3174, the white-rot fungus of the Steccherinaceae family (The Residual Polyporoid clade, Polyporales, Basidiomycota).</title>
        <authorList>
            <person name="Fedorova T.V."/>
            <person name="Glazunova O.A."/>
            <person name="Landesman E.O."/>
            <person name="Moiseenko K.V."/>
            <person name="Psurtseva N.V."/>
            <person name="Savinova O.S."/>
            <person name="Shakhova N.V."/>
            <person name="Tyazhelova T.V."/>
            <person name="Vasina D.V."/>
        </authorList>
    </citation>
    <scope>NUCLEOTIDE SEQUENCE [LARGE SCALE GENOMIC DNA]</scope>
    <source>
        <strain evidence="3 4">LE-BIN_3174</strain>
    </source>
</reference>
<comment type="caution">
    <text evidence="3">The sequence shown here is derived from an EMBL/GenBank/DDBJ whole genome shotgun (WGS) entry which is preliminary data.</text>
</comment>
<name>A0A4V2MW93_9APHY</name>
<dbReference type="Proteomes" id="UP000292702">
    <property type="component" value="Unassembled WGS sequence"/>
</dbReference>
<dbReference type="EMBL" id="RWJN01000184">
    <property type="protein sequence ID" value="TCD65387.1"/>
    <property type="molecule type" value="Genomic_DNA"/>
</dbReference>
<dbReference type="AlphaFoldDB" id="A0A4V2MW93"/>